<sequence>MTVAVTFRPTADLVDDIGPDVRSCDVQFRQFGARTEFAGPISTVRCFEDNALLKSVLSEPGDGRVLVIDGAASVHTALVGDVIAELGRSNGWAGLIVHGAVRDASTLRTLEIGIKALGTNPRKSTKTGDGERDVPVSFGGVTFTPGDIAHSDDDGIVVTSAD</sequence>
<keyword evidence="5 9" id="KW-0479">Metal-binding</keyword>
<gene>
    <name evidence="11" type="ORF">MAIC_01690</name>
</gene>
<evidence type="ECO:0000313" key="11">
    <source>
        <dbReference type="EMBL" id="BBX05366.1"/>
    </source>
</evidence>
<comment type="subunit">
    <text evidence="4 10">Homotrimer.</text>
</comment>
<dbReference type="PANTHER" id="PTHR33254">
    <property type="entry name" value="4-HYDROXY-4-METHYL-2-OXOGLUTARATE ALDOLASE 3-RELATED"/>
    <property type="match status" value="1"/>
</dbReference>
<dbReference type="Pfam" id="PF03737">
    <property type="entry name" value="RraA-like"/>
    <property type="match status" value="1"/>
</dbReference>
<keyword evidence="12" id="KW-1185">Reference proteome</keyword>
<dbReference type="KEGG" id="maic:MAIC_01690"/>
<comment type="catalytic activity">
    <reaction evidence="8 10">
        <text>oxaloacetate + H(+) = pyruvate + CO2</text>
        <dbReference type="Rhea" id="RHEA:15641"/>
        <dbReference type="ChEBI" id="CHEBI:15361"/>
        <dbReference type="ChEBI" id="CHEBI:15378"/>
        <dbReference type="ChEBI" id="CHEBI:16452"/>
        <dbReference type="ChEBI" id="CHEBI:16526"/>
        <dbReference type="EC" id="4.1.1.112"/>
    </reaction>
</comment>
<dbReference type="GO" id="GO:0008428">
    <property type="term" value="F:ribonuclease inhibitor activity"/>
    <property type="evidence" value="ECO:0007669"/>
    <property type="project" value="InterPro"/>
</dbReference>
<comment type="catalytic activity">
    <reaction evidence="1 10">
        <text>4-hydroxy-4-methyl-2-oxoglutarate = 2 pyruvate</text>
        <dbReference type="Rhea" id="RHEA:22748"/>
        <dbReference type="ChEBI" id="CHEBI:15361"/>
        <dbReference type="ChEBI" id="CHEBI:58276"/>
        <dbReference type="EC" id="4.1.3.17"/>
    </reaction>
</comment>
<dbReference type="GO" id="GO:0008948">
    <property type="term" value="F:oxaloacetate decarboxylase activity"/>
    <property type="evidence" value="ECO:0007669"/>
    <property type="project" value="UniProtKB-EC"/>
</dbReference>
<dbReference type="EMBL" id="AP022561">
    <property type="protein sequence ID" value="BBX05366.1"/>
    <property type="molecule type" value="Genomic_DNA"/>
</dbReference>
<evidence type="ECO:0000256" key="9">
    <source>
        <dbReference type="PIRSR" id="PIRSR605493-1"/>
    </source>
</evidence>
<keyword evidence="9" id="KW-0460">Magnesium</keyword>
<dbReference type="NCBIfam" id="TIGR01935">
    <property type="entry name" value="NOT-MenG"/>
    <property type="match status" value="1"/>
</dbReference>
<name>A0AAD1HHV7_9MYCO</name>
<dbReference type="NCBIfam" id="NF006875">
    <property type="entry name" value="PRK09372.1"/>
    <property type="match status" value="1"/>
</dbReference>
<comment type="similarity">
    <text evidence="3 10">Belongs to the class II aldolase/RraA-like family.</text>
</comment>
<dbReference type="Proteomes" id="UP000467327">
    <property type="component" value="Chromosome"/>
</dbReference>
<dbReference type="EC" id="4.1.3.17" evidence="10"/>
<evidence type="ECO:0000256" key="8">
    <source>
        <dbReference type="ARBA" id="ARBA00047973"/>
    </source>
</evidence>
<feature type="binding site" evidence="9">
    <location>
        <position position="103"/>
    </location>
    <ligand>
        <name>Mg(2+)</name>
        <dbReference type="ChEBI" id="CHEBI:18420"/>
    </ligand>
</feature>
<proteinExistence type="inferred from homology"/>
<dbReference type="GO" id="GO:0046872">
    <property type="term" value="F:metal ion binding"/>
    <property type="evidence" value="ECO:0007669"/>
    <property type="project" value="UniProtKB-KW"/>
</dbReference>
<feature type="binding site" evidence="9">
    <location>
        <begin position="80"/>
        <end position="83"/>
    </location>
    <ligand>
        <name>substrate</name>
    </ligand>
</feature>
<evidence type="ECO:0000256" key="4">
    <source>
        <dbReference type="ARBA" id="ARBA00011233"/>
    </source>
</evidence>
<evidence type="ECO:0000313" key="12">
    <source>
        <dbReference type="Proteomes" id="UP000467327"/>
    </source>
</evidence>
<evidence type="ECO:0000256" key="7">
    <source>
        <dbReference type="ARBA" id="ARBA00025046"/>
    </source>
</evidence>
<reference evidence="11 12" key="1">
    <citation type="journal article" date="2019" name="Emerg. Microbes Infect.">
        <title>Comprehensive subspecies identification of 175 nontuberculous mycobacteria species based on 7547 genomic profiles.</title>
        <authorList>
            <person name="Matsumoto Y."/>
            <person name="Kinjo T."/>
            <person name="Motooka D."/>
            <person name="Nabeya D."/>
            <person name="Jung N."/>
            <person name="Uechi K."/>
            <person name="Horii T."/>
            <person name="Iida T."/>
            <person name="Fujita J."/>
            <person name="Nakamura S."/>
        </authorList>
    </citation>
    <scope>NUCLEOTIDE SEQUENCE [LARGE SCALE GENOMIC DNA]</scope>
    <source>
        <strain evidence="11 12">JCM 6376</strain>
    </source>
</reference>
<dbReference type="InterPro" id="IPR010203">
    <property type="entry name" value="RraA"/>
</dbReference>
<organism evidence="11 12">
    <name type="scientific">Mycolicibacterium aichiense</name>
    <dbReference type="NCBI Taxonomy" id="1799"/>
    <lineage>
        <taxon>Bacteria</taxon>
        <taxon>Bacillati</taxon>
        <taxon>Actinomycetota</taxon>
        <taxon>Actinomycetes</taxon>
        <taxon>Mycobacteriales</taxon>
        <taxon>Mycobacteriaceae</taxon>
        <taxon>Mycolicibacterium</taxon>
    </lineage>
</organism>
<dbReference type="InterPro" id="IPR036704">
    <property type="entry name" value="RraA/RraA-like_sf"/>
</dbReference>
<dbReference type="Gene3D" id="3.50.30.40">
    <property type="entry name" value="Ribonuclease E inhibitor RraA/RraA-like"/>
    <property type="match status" value="1"/>
</dbReference>
<dbReference type="AlphaFoldDB" id="A0AAD1HHV7"/>
<dbReference type="GO" id="GO:0051252">
    <property type="term" value="P:regulation of RNA metabolic process"/>
    <property type="evidence" value="ECO:0007669"/>
    <property type="project" value="InterPro"/>
</dbReference>
<dbReference type="CDD" id="cd16841">
    <property type="entry name" value="RraA_family"/>
    <property type="match status" value="1"/>
</dbReference>
<evidence type="ECO:0000256" key="3">
    <source>
        <dbReference type="ARBA" id="ARBA00008621"/>
    </source>
</evidence>
<dbReference type="GO" id="GO:0047443">
    <property type="term" value="F:4-hydroxy-4-methyl-2-oxoglutarate aldolase activity"/>
    <property type="evidence" value="ECO:0007669"/>
    <property type="project" value="UniProtKB-EC"/>
</dbReference>
<protein>
    <recommendedName>
        <fullName evidence="10">4-hydroxy-4-methyl-2-oxoglutarate aldolase</fullName>
        <shortName evidence="10">HMG aldolase</shortName>
        <ecNumber evidence="10">4.1.1.112</ecNumber>
        <ecNumber evidence="10">4.1.3.17</ecNumber>
    </recommendedName>
    <alternativeName>
        <fullName evidence="10">Oxaloacetate decarboxylase</fullName>
    </alternativeName>
</protein>
<comment type="function">
    <text evidence="7 10">Catalyzes the aldol cleavage of 4-hydroxy-4-methyl-2-oxoglutarate (HMG) into 2 molecules of pyruvate. Also contains a secondary oxaloacetate (OAA) decarboxylase activity due to the common pyruvate enolate transition state formed following C-C bond cleavage in the retro-aldol and decarboxylation reactions.</text>
</comment>
<dbReference type="SUPFAM" id="SSF89562">
    <property type="entry name" value="RraA-like"/>
    <property type="match status" value="1"/>
</dbReference>
<dbReference type="EC" id="4.1.1.112" evidence="10"/>
<evidence type="ECO:0000256" key="5">
    <source>
        <dbReference type="ARBA" id="ARBA00022723"/>
    </source>
</evidence>
<evidence type="ECO:0000256" key="2">
    <source>
        <dbReference type="ARBA" id="ARBA00001968"/>
    </source>
</evidence>
<evidence type="ECO:0000256" key="1">
    <source>
        <dbReference type="ARBA" id="ARBA00001342"/>
    </source>
</evidence>
<comment type="cofactor">
    <cofactor evidence="9">
        <name>Mg(2+)</name>
        <dbReference type="ChEBI" id="CHEBI:18420"/>
    </cofactor>
</comment>
<keyword evidence="6 10" id="KW-0456">Lyase</keyword>
<comment type="cofactor">
    <cofactor evidence="2 10">
        <name>a divalent metal cation</name>
        <dbReference type="ChEBI" id="CHEBI:60240"/>
    </cofactor>
</comment>
<evidence type="ECO:0000256" key="6">
    <source>
        <dbReference type="ARBA" id="ARBA00023239"/>
    </source>
</evidence>
<feature type="binding site" evidence="9">
    <location>
        <position position="102"/>
    </location>
    <ligand>
        <name>substrate</name>
    </ligand>
</feature>
<evidence type="ECO:0000256" key="10">
    <source>
        <dbReference type="RuleBase" id="RU004338"/>
    </source>
</evidence>
<dbReference type="PANTHER" id="PTHR33254:SF4">
    <property type="entry name" value="4-HYDROXY-4-METHYL-2-OXOGLUTARATE ALDOLASE 3-RELATED"/>
    <property type="match status" value="1"/>
</dbReference>
<dbReference type="InterPro" id="IPR005493">
    <property type="entry name" value="RraA/RraA-like"/>
</dbReference>
<accession>A0AAD1HHV7</accession>